<evidence type="ECO:0000256" key="1">
    <source>
        <dbReference type="SAM" id="MobiDB-lite"/>
    </source>
</evidence>
<proteinExistence type="predicted"/>
<dbReference type="SUPFAM" id="SSF54292">
    <property type="entry name" value="2Fe-2S ferredoxin-like"/>
    <property type="match status" value="1"/>
</dbReference>
<feature type="domain" description="2Fe-2S ferredoxin-type" evidence="2">
    <location>
        <begin position="2"/>
        <end position="94"/>
    </location>
</feature>
<dbReference type="InterPro" id="IPR012675">
    <property type="entry name" value="Beta-grasp_dom_sf"/>
</dbReference>
<gene>
    <name evidence="3" type="ORF">AVDCRST_MAG70-2481</name>
</gene>
<protein>
    <submittedName>
        <fullName evidence="3">Ferredoxin</fullName>
    </submittedName>
</protein>
<feature type="region of interest" description="Disordered" evidence="1">
    <location>
        <begin position="95"/>
        <end position="119"/>
    </location>
</feature>
<dbReference type="CDD" id="cd00207">
    <property type="entry name" value="fer2"/>
    <property type="match status" value="1"/>
</dbReference>
<dbReference type="Gene3D" id="3.10.20.30">
    <property type="match status" value="1"/>
</dbReference>
<evidence type="ECO:0000313" key="3">
    <source>
        <dbReference type="EMBL" id="CAA9570757.1"/>
    </source>
</evidence>
<organism evidence="3">
    <name type="scientific">uncultured Thermomicrobiales bacterium</name>
    <dbReference type="NCBI Taxonomy" id="1645740"/>
    <lineage>
        <taxon>Bacteria</taxon>
        <taxon>Pseudomonadati</taxon>
        <taxon>Thermomicrobiota</taxon>
        <taxon>Thermomicrobia</taxon>
        <taxon>Thermomicrobiales</taxon>
        <taxon>environmental samples</taxon>
    </lineage>
</organism>
<feature type="compositionally biased region" description="Pro residues" evidence="1">
    <location>
        <begin position="104"/>
        <end position="119"/>
    </location>
</feature>
<dbReference type="InterPro" id="IPR036010">
    <property type="entry name" value="2Fe-2S_ferredoxin-like_sf"/>
</dbReference>
<dbReference type="GO" id="GO:0051536">
    <property type="term" value="F:iron-sulfur cluster binding"/>
    <property type="evidence" value="ECO:0007669"/>
    <property type="project" value="InterPro"/>
</dbReference>
<reference evidence="3" key="1">
    <citation type="submission" date="2020-02" db="EMBL/GenBank/DDBJ databases">
        <authorList>
            <person name="Meier V. D."/>
        </authorList>
    </citation>
    <scope>NUCLEOTIDE SEQUENCE</scope>
    <source>
        <strain evidence="3">AVDCRST_MAG70</strain>
    </source>
</reference>
<evidence type="ECO:0000259" key="2">
    <source>
        <dbReference type="PROSITE" id="PS51085"/>
    </source>
</evidence>
<dbReference type="InterPro" id="IPR001041">
    <property type="entry name" value="2Fe-2S_ferredoxin-type"/>
</dbReference>
<name>A0A6J4V7D3_9BACT</name>
<dbReference type="Pfam" id="PF00111">
    <property type="entry name" value="Fer2"/>
    <property type="match status" value="1"/>
</dbReference>
<dbReference type="EMBL" id="CADCWH010000395">
    <property type="protein sequence ID" value="CAA9570757.1"/>
    <property type="molecule type" value="Genomic_DNA"/>
</dbReference>
<sequence>MAKVTMEGLGETECADGRRLVLCIEDAGIDILHRCGGNARCTTCRVEITGGDAGPMTDAESSKLATLGDIPSSLRLSCQVQVRGDITVKVLRRLRDNPDMGDPGPRPIEWPADGPLPPE</sequence>
<dbReference type="AlphaFoldDB" id="A0A6J4V7D3"/>
<dbReference type="PROSITE" id="PS51085">
    <property type="entry name" value="2FE2S_FER_2"/>
    <property type="match status" value="1"/>
</dbReference>
<accession>A0A6J4V7D3</accession>